<keyword evidence="3" id="KW-1185">Reference proteome</keyword>
<sequence length="247" mass="27786">MNRQSTSGTEMRAITISREYGSGGGEIARRLAEKLQWQLIDHEFVVRIAHMLGVSEYEVEQQDEYSQGTISRILSSMRSIDPALLVDTSNMETSEEGYHQALVSVVQAAAREGHAVIVGRGSQKILENIRAVLHVRIIAPLEKRITYVVQREGLNHDLARDRVLQKDRHRERYLQAHYRANSSDAHLYDLVLNTSVIDLDSAVDLICLALERKANRLSLPEEELGPGAGFGKYPGRPMDFRTPNNPT</sequence>
<evidence type="ECO:0000256" key="1">
    <source>
        <dbReference type="SAM" id="MobiDB-lite"/>
    </source>
</evidence>
<dbReference type="GO" id="GO:0016301">
    <property type="term" value="F:kinase activity"/>
    <property type="evidence" value="ECO:0007669"/>
    <property type="project" value="UniProtKB-KW"/>
</dbReference>
<keyword evidence="2" id="KW-0418">Kinase</keyword>
<dbReference type="Gene3D" id="3.40.50.300">
    <property type="entry name" value="P-loop containing nucleotide triphosphate hydrolases"/>
    <property type="match status" value="1"/>
</dbReference>
<dbReference type="Proteomes" id="UP000287224">
    <property type="component" value="Unassembled WGS sequence"/>
</dbReference>
<dbReference type="AlphaFoldDB" id="A0A401ZE12"/>
<keyword evidence="2" id="KW-0808">Transferase</keyword>
<evidence type="ECO:0000313" key="3">
    <source>
        <dbReference type="Proteomes" id="UP000287224"/>
    </source>
</evidence>
<dbReference type="RefSeq" id="WP_126596197.1">
    <property type="nucleotide sequence ID" value="NZ_BIFQ01000001.1"/>
</dbReference>
<proteinExistence type="predicted"/>
<reference evidence="3" key="1">
    <citation type="submission" date="2018-12" db="EMBL/GenBank/DDBJ databases">
        <title>Tengunoibacter tsumagoiensis gen. nov., sp. nov., Dictyobacter kobayashii sp. nov., D. alpinus sp. nov., and D. joshuensis sp. nov. and description of Dictyobacteraceae fam. nov. within the order Ktedonobacterales isolated from Tengu-no-mugimeshi.</title>
        <authorList>
            <person name="Wang C.M."/>
            <person name="Zheng Y."/>
            <person name="Sakai Y."/>
            <person name="Toyoda A."/>
            <person name="Minakuchi Y."/>
            <person name="Abe K."/>
            <person name="Yokota A."/>
            <person name="Yabe S."/>
        </authorList>
    </citation>
    <scope>NUCLEOTIDE SEQUENCE [LARGE SCALE GENOMIC DNA]</scope>
    <source>
        <strain evidence="3">S-27</strain>
    </source>
</reference>
<organism evidence="2 3">
    <name type="scientific">Dictyobacter aurantiacus</name>
    <dbReference type="NCBI Taxonomy" id="1936993"/>
    <lineage>
        <taxon>Bacteria</taxon>
        <taxon>Bacillati</taxon>
        <taxon>Chloroflexota</taxon>
        <taxon>Ktedonobacteria</taxon>
        <taxon>Ktedonobacterales</taxon>
        <taxon>Dictyobacteraceae</taxon>
        <taxon>Dictyobacter</taxon>
    </lineage>
</organism>
<feature type="region of interest" description="Disordered" evidence="1">
    <location>
        <begin position="228"/>
        <end position="247"/>
    </location>
</feature>
<dbReference type="Pfam" id="PF13189">
    <property type="entry name" value="Cytidylate_kin2"/>
    <property type="match status" value="1"/>
</dbReference>
<accession>A0A401ZE12</accession>
<dbReference type="EMBL" id="BIFQ01000001">
    <property type="protein sequence ID" value="GCE05120.1"/>
    <property type="molecule type" value="Genomic_DNA"/>
</dbReference>
<evidence type="ECO:0000313" key="2">
    <source>
        <dbReference type="EMBL" id="GCE05120.1"/>
    </source>
</evidence>
<protein>
    <submittedName>
        <fullName evidence="2">Cytidylate kinase</fullName>
    </submittedName>
</protein>
<comment type="caution">
    <text evidence="2">The sequence shown here is derived from an EMBL/GenBank/DDBJ whole genome shotgun (WGS) entry which is preliminary data.</text>
</comment>
<gene>
    <name evidence="2" type="ORF">KDAU_24490</name>
</gene>
<dbReference type="OrthoDB" id="9781180at2"/>
<name>A0A401ZE12_9CHLR</name>
<dbReference type="SUPFAM" id="SSF52540">
    <property type="entry name" value="P-loop containing nucleoside triphosphate hydrolases"/>
    <property type="match status" value="1"/>
</dbReference>
<dbReference type="InterPro" id="IPR027417">
    <property type="entry name" value="P-loop_NTPase"/>
</dbReference>